<accession>A0A656K3G3</accession>
<keyword evidence="1" id="KW-0092">Biotin</keyword>
<dbReference type="PANTHER" id="PTHR45266:SF3">
    <property type="entry name" value="OXALOACETATE DECARBOXYLASE ALPHA CHAIN"/>
    <property type="match status" value="1"/>
</dbReference>
<dbReference type="Gene3D" id="2.40.50.100">
    <property type="match status" value="1"/>
</dbReference>
<dbReference type="SUPFAM" id="SSF51230">
    <property type="entry name" value="Single hybrid motif"/>
    <property type="match status" value="1"/>
</dbReference>
<dbReference type="AlphaFoldDB" id="A0A656K3G3"/>
<dbReference type="FunFam" id="2.40.50.100:FF:000003">
    <property type="entry name" value="Acetyl-CoA carboxylase biotin carboxyl carrier protein"/>
    <property type="match status" value="1"/>
</dbReference>
<name>A0A656K3G3_PSESF</name>
<dbReference type="Proteomes" id="UP000018849">
    <property type="component" value="Unassembled WGS sequence"/>
</dbReference>
<evidence type="ECO:0000313" key="3">
    <source>
        <dbReference type="EMBL" id="EPN66982.1"/>
    </source>
</evidence>
<evidence type="ECO:0000259" key="2">
    <source>
        <dbReference type="PROSITE" id="PS50968"/>
    </source>
</evidence>
<dbReference type="EMBL" id="AOKF01000448">
    <property type="protein sequence ID" value="EPN66982.1"/>
    <property type="molecule type" value="Genomic_DNA"/>
</dbReference>
<dbReference type="CDD" id="cd06850">
    <property type="entry name" value="biotinyl_domain"/>
    <property type="match status" value="1"/>
</dbReference>
<feature type="non-terminal residue" evidence="3">
    <location>
        <position position="1"/>
    </location>
</feature>
<feature type="domain" description="Lipoyl-binding" evidence="2">
    <location>
        <begin position="1"/>
        <end position="76"/>
    </location>
</feature>
<reference evidence="3 4" key="1">
    <citation type="journal article" date="2013" name="PLoS Pathog.">
        <title>Genomic analysis of the Kiwifruit pathogen Pseudomonas syringae pv. actinidiae provides insight into the origins of an emergent plant disease.</title>
        <authorList>
            <person name="McCann H.C."/>
            <person name="Rikkerink E.H."/>
            <person name="Bertels F."/>
            <person name="Fiers M."/>
            <person name="Lu A."/>
            <person name="Rees-George J."/>
            <person name="Andersen M.T."/>
            <person name="Gleave A.P."/>
            <person name="Haubold B."/>
            <person name="Wohlers M.W."/>
            <person name="Guttman D.S."/>
            <person name="Wang P.W."/>
            <person name="Straub C."/>
            <person name="Vanneste J.L."/>
            <person name="Rainey P.B."/>
            <person name="Templeton M.D."/>
        </authorList>
    </citation>
    <scope>NUCLEOTIDE SEQUENCE [LARGE SCALE GENOMIC DNA]</scope>
    <source>
        <strain evidence="3 4">ICMP 19096</strain>
    </source>
</reference>
<sequence>DAAQGQHGGLTAPMNGSIVRVLVEVGQTVEAGAQLVVLEAMKMEHSIRAASAGVINALYCREGEMVNEGAVLVEMD</sequence>
<evidence type="ECO:0000256" key="1">
    <source>
        <dbReference type="ARBA" id="ARBA00023267"/>
    </source>
</evidence>
<proteinExistence type="predicted"/>
<gene>
    <name evidence="3" type="ORF">A245_05425</name>
</gene>
<evidence type="ECO:0000313" key="4">
    <source>
        <dbReference type="Proteomes" id="UP000018849"/>
    </source>
</evidence>
<organism evidence="3 4">
    <name type="scientific">Pseudomonas syringae pv. actinidiae ICMP 19096</name>
    <dbReference type="NCBI Taxonomy" id="1194405"/>
    <lineage>
        <taxon>Bacteria</taxon>
        <taxon>Pseudomonadati</taxon>
        <taxon>Pseudomonadota</taxon>
        <taxon>Gammaproteobacteria</taxon>
        <taxon>Pseudomonadales</taxon>
        <taxon>Pseudomonadaceae</taxon>
        <taxon>Pseudomonas</taxon>
        <taxon>Pseudomonas syringae</taxon>
    </lineage>
</organism>
<protein>
    <submittedName>
        <fullName evidence="3">Acetyl-CoA carboxylase, biotin carboxylase</fullName>
    </submittedName>
</protein>
<dbReference type="Pfam" id="PF00364">
    <property type="entry name" value="Biotin_lipoyl"/>
    <property type="match status" value="1"/>
</dbReference>
<dbReference type="PANTHER" id="PTHR45266">
    <property type="entry name" value="OXALOACETATE DECARBOXYLASE ALPHA CHAIN"/>
    <property type="match status" value="1"/>
</dbReference>
<dbReference type="InterPro" id="IPR011053">
    <property type="entry name" value="Single_hybrid_motif"/>
</dbReference>
<dbReference type="PROSITE" id="PS50968">
    <property type="entry name" value="BIOTINYL_LIPOYL"/>
    <property type="match status" value="1"/>
</dbReference>
<dbReference type="InterPro" id="IPR000089">
    <property type="entry name" value="Biotin_lipoyl"/>
</dbReference>
<comment type="caution">
    <text evidence="3">The sequence shown here is derived from an EMBL/GenBank/DDBJ whole genome shotgun (WGS) entry which is preliminary data.</text>
</comment>
<dbReference type="InterPro" id="IPR050709">
    <property type="entry name" value="Biotin_Carboxyl_Carrier/Decarb"/>
</dbReference>